<dbReference type="EMBL" id="WJXW01000017">
    <property type="protein sequence ID" value="KAF9729099.1"/>
    <property type="molecule type" value="Genomic_DNA"/>
</dbReference>
<feature type="compositionally biased region" description="Polar residues" evidence="1">
    <location>
        <begin position="262"/>
        <end position="274"/>
    </location>
</feature>
<sequence length="318" mass="34067">MPLPSPWKTPSAPTSPPSLRRKTSLRHRHKARLGLLVLIAVLAVCALNELRCMHYGCVSRLSFHGAGVDRAGGATLPEDWKYRLGEQLKANMQEQAQMEAPPPLDDGRQRETKDGNEGEEEKENGALIEPLTISPTIDPSVYHAGDKDRWIDSPPGPAAPDKAMQEQMQAGKQTYVDGEGIEAPPAKPAKPHEPPAEASQHLAAEDLKTAAKTPTSVLPHAAEKKDEFELSTLDGTGEKVDSSFVQETVPTATFSPFAASQLAPSPSPESTQQAPDAHTKALSQSQSQSQPQTHHALGADADADTFGSMEMGLLMGGR</sequence>
<accession>A0A9P6KK50</accession>
<dbReference type="Proteomes" id="UP000756921">
    <property type="component" value="Unassembled WGS sequence"/>
</dbReference>
<evidence type="ECO:0000313" key="3">
    <source>
        <dbReference type="Proteomes" id="UP000756921"/>
    </source>
</evidence>
<feature type="region of interest" description="Disordered" evidence="1">
    <location>
        <begin position="93"/>
        <end position="128"/>
    </location>
</feature>
<feature type="compositionally biased region" description="Polar residues" evidence="1">
    <location>
        <begin position="243"/>
        <end position="254"/>
    </location>
</feature>
<evidence type="ECO:0000313" key="2">
    <source>
        <dbReference type="EMBL" id="KAF9729099.1"/>
    </source>
</evidence>
<dbReference type="OrthoDB" id="3796523at2759"/>
<reference evidence="2" key="1">
    <citation type="journal article" date="2020" name="Mol. Plant Microbe Interact.">
        <title>Genome Sequence of the Biocontrol Agent Coniothyrium minitans strain Conio (IMI 134523).</title>
        <authorList>
            <person name="Patel D."/>
            <person name="Shittu T.A."/>
            <person name="Baroncelli R."/>
            <person name="Muthumeenakshi S."/>
            <person name="Osborne T.H."/>
            <person name="Janganan T.K."/>
            <person name="Sreenivasaprasad S."/>
        </authorList>
    </citation>
    <scope>NUCLEOTIDE SEQUENCE</scope>
    <source>
        <strain evidence="2">Conio</strain>
    </source>
</reference>
<name>A0A9P6KK50_9PLEO</name>
<feature type="region of interest" description="Disordered" evidence="1">
    <location>
        <begin position="1"/>
        <end position="25"/>
    </location>
</feature>
<organism evidence="2 3">
    <name type="scientific">Paraphaeosphaeria minitans</name>
    <dbReference type="NCBI Taxonomy" id="565426"/>
    <lineage>
        <taxon>Eukaryota</taxon>
        <taxon>Fungi</taxon>
        <taxon>Dikarya</taxon>
        <taxon>Ascomycota</taxon>
        <taxon>Pezizomycotina</taxon>
        <taxon>Dothideomycetes</taxon>
        <taxon>Pleosporomycetidae</taxon>
        <taxon>Pleosporales</taxon>
        <taxon>Massarineae</taxon>
        <taxon>Didymosphaeriaceae</taxon>
        <taxon>Paraphaeosphaeria</taxon>
    </lineage>
</organism>
<evidence type="ECO:0000256" key="1">
    <source>
        <dbReference type="SAM" id="MobiDB-lite"/>
    </source>
</evidence>
<feature type="compositionally biased region" description="Basic and acidic residues" evidence="1">
    <location>
        <begin position="105"/>
        <end position="116"/>
    </location>
</feature>
<dbReference type="AlphaFoldDB" id="A0A9P6KK50"/>
<comment type="caution">
    <text evidence="2">The sequence shown here is derived from an EMBL/GenBank/DDBJ whole genome shotgun (WGS) entry which is preliminary data.</text>
</comment>
<feature type="region of interest" description="Disordered" evidence="1">
    <location>
        <begin position="141"/>
        <end position="305"/>
    </location>
</feature>
<keyword evidence="3" id="KW-1185">Reference proteome</keyword>
<gene>
    <name evidence="2" type="ORF">PMIN01_12789</name>
</gene>
<protein>
    <submittedName>
        <fullName evidence="2">Uncharacterized protein</fullName>
    </submittedName>
</protein>
<proteinExistence type="predicted"/>